<dbReference type="InterPro" id="IPR035940">
    <property type="entry name" value="CAP_sf"/>
</dbReference>
<dbReference type="Pfam" id="PF19127">
    <property type="entry name" value="Choline_bind_3"/>
    <property type="match status" value="1"/>
</dbReference>
<dbReference type="PATRIC" id="fig|467210.3.peg.2039"/>
<gene>
    <name evidence="5" type="ORF">HMPREF1866_02061</name>
</gene>
<dbReference type="InterPro" id="IPR018337">
    <property type="entry name" value="Cell_wall/Cho-bd_repeat"/>
</dbReference>
<organism evidence="5 6">
    <name type="scientific">Lachnoanaerobaculum saburreum</name>
    <dbReference type="NCBI Taxonomy" id="467210"/>
    <lineage>
        <taxon>Bacteria</taxon>
        <taxon>Bacillati</taxon>
        <taxon>Bacillota</taxon>
        <taxon>Clostridia</taxon>
        <taxon>Lachnospirales</taxon>
        <taxon>Lachnospiraceae</taxon>
        <taxon>Lachnoanaerobaculum</taxon>
    </lineage>
</organism>
<evidence type="ECO:0000256" key="1">
    <source>
        <dbReference type="ARBA" id="ARBA00022737"/>
    </source>
</evidence>
<dbReference type="Pfam" id="PF00188">
    <property type="entry name" value="CAP"/>
    <property type="match status" value="1"/>
</dbReference>
<evidence type="ECO:0000256" key="3">
    <source>
        <dbReference type="SAM" id="SignalP"/>
    </source>
</evidence>
<dbReference type="Gene3D" id="3.40.33.10">
    <property type="entry name" value="CAP"/>
    <property type="match status" value="1"/>
</dbReference>
<keyword evidence="3" id="KW-0732">Signal</keyword>
<dbReference type="SUPFAM" id="SSF55797">
    <property type="entry name" value="PR-1-like"/>
    <property type="match status" value="1"/>
</dbReference>
<dbReference type="Gene3D" id="2.10.270.10">
    <property type="entry name" value="Cholin Binding"/>
    <property type="match status" value="1"/>
</dbReference>
<keyword evidence="6" id="KW-1185">Reference proteome</keyword>
<accession>A0A133ZJF8</accession>
<dbReference type="SUPFAM" id="SSF69360">
    <property type="entry name" value="Cell wall binding repeat"/>
    <property type="match status" value="1"/>
</dbReference>
<proteinExistence type="predicted"/>
<feature type="chain" id="PRO_5007461046" evidence="3">
    <location>
        <begin position="39"/>
        <end position="282"/>
    </location>
</feature>
<dbReference type="STRING" id="467210.HMPREF1866_02061"/>
<evidence type="ECO:0000259" key="4">
    <source>
        <dbReference type="Pfam" id="PF00188"/>
    </source>
</evidence>
<reference evidence="6" key="1">
    <citation type="submission" date="2016-01" db="EMBL/GenBank/DDBJ databases">
        <authorList>
            <person name="Mitreva M."/>
            <person name="Pepin K.H."/>
            <person name="Mihindukulasuriya K.A."/>
            <person name="Fulton R."/>
            <person name="Fronick C."/>
            <person name="O'Laughlin M."/>
            <person name="Miner T."/>
            <person name="Herter B."/>
            <person name="Rosa B.A."/>
            <person name="Cordes M."/>
            <person name="Tomlinson C."/>
            <person name="Wollam A."/>
            <person name="Palsikar V.B."/>
            <person name="Mardis E.R."/>
            <person name="Wilson R.K."/>
        </authorList>
    </citation>
    <scope>NUCLEOTIDE SEQUENCE [LARGE SCALE GENOMIC DNA]</scope>
    <source>
        <strain evidence="6">DNF00896</strain>
    </source>
</reference>
<protein>
    <submittedName>
        <fullName evidence="5">SCP-like protein</fullName>
    </submittedName>
</protein>
<evidence type="ECO:0000313" key="6">
    <source>
        <dbReference type="Proteomes" id="UP000070394"/>
    </source>
</evidence>
<dbReference type="PROSITE" id="PS51170">
    <property type="entry name" value="CW"/>
    <property type="match status" value="1"/>
</dbReference>
<feature type="domain" description="SCP" evidence="4">
    <location>
        <begin position="159"/>
        <end position="247"/>
    </location>
</feature>
<evidence type="ECO:0000256" key="2">
    <source>
        <dbReference type="PROSITE-ProRule" id="PRU00591"/>
    </source>
</evidence>
<feature type="signal peptide" evidence="3">
    <location>
        <begin position="1"/>
        <end position="38"/>
    </location>
</feature>
<dbReference type="EMBL" id="LSDA01000111">
    <property type="protein sequence ID" value="KXB55521.1"/>
    <property type="molecule type" value="Genomic_DNA"/>
</dbReference>
<evidence type="ECO:0000313" key="5">
    <source>
        <dbReference type="EMBL" id="KXB55521.1"/>
    </source>
</evidence>
<comment type="caution">
    <text evidence="5">The sequence shown here is derived from an EMBL/GenBank/DDBJ whole genome shotgun (WGS) entry which is preliminary data.</text>
</comment>
<sequence>MTEQCIFVKDVGGKMKRGIVVLAAALSMSMGMSVASYAASWEHDSKGWWYITDDYKYPVSQWRNIDGNWYYFNSKGYTLTGWQWIDGKSYFFNDGRNKSFPYSAMLKSTKSPDGYDLNADGAWVQNGVVMTKSGEAGLSVAQGISGENSGERADLFLKLNEYRKSKGLPQMVVSNELMAAAQQRATEAATSFSHTRPDGQSFYTVNDITNNYVGLSEILTMDNSASTDMKINSFKNSPKHNELMLQSEGFIENLPASTIYAGVGYYYSNGYYYVAMIFGHQK</sequence>
<name>A0A133ZJF8_9FIRM</name>
<dbReference type="InterPro" id="IPR014044">
    <property type="entry name" value="CAP_dom"/>
</dbReference>
<dbReference type="AlphaFoldDB" id="A0A133ZJF8"/>
<feature type="repeat" description="Cell wall-binding" evidence="2">
    <location>
        <begin position="59"/>
        <end position="78"/>
    </location>
</feature>
<keyword evidence="1" id="KW-0677">Repeat</keyword>
<dbReference type="Proteomes" id="UP000070394">
    <property type="component" value="Unassembled WGS sequence"/>
</dbReference>